<organism evidence="2 3">
    <name type="scientific">Edaphobacter aggregans</name>
    <dbReference type="NCBI Taxonomy" id="570835"/>
    <lineage>
        <taxon>Bacteria</taxon>
        <taxon>Pseudomonadati</taxon>
        <taxon>Acidobacteriota</taxon>
        <taxon>Terriglobia</taxon>
        <taxon>Terriglobales</taxon>
        <taxon>Acidobacteriaceae</taxon>
        <taxon>Edaphobacter</taxon>
    </lineage>
</organism>
<gene>
    <name evidence="2" type="ORF">EDE15_2471</name>
</gene>
<accession>A0A428MJ36</accession>
<feature type="domain" description="Xylose isomerase-like TIM barrel" evidence="1">
    <location>
        <begin position="60"/>
        <end position="294"/>
    </location>
</feature>
<keyword evidence="3" id="KW-1185">Reference proteome</keyword>
<keyword evidence="2" id="KW-0413">Isomerase</keyword>
<dbReference type="Gene3D" id="3.20.20.150">
    <property type="entry name" value="Divalent-metal-dependent TIM barrel enzymes"/>
    <property type="match status" value="1"/>
</dbReference>
<dbReference type="AlphaFoldDB" id="A0A428MJ36"/>
<dbReference type="PANTHER" id="PTHR12110">
    <property type="entry name" value="HYDROXYPYRUVATE ISOMERASE"/>
    <property type="match status" value="1"/>
</dbReference>
<dbReference type="InterPro" id="IPR036237">
    <property type="entry name" value="Xyl_isomerase-like_sf"/>
</dbReference>
<dbReference type="PANTHER" id="PTHR12110:SF41">
    <property type="entry name" value="INOSOSE DEHYDRATASE"/>
    <property type="match status" value="1"/>
</dbReference>
<dbReference type="InterPro" id="IPR050312">
    <property type="entry name" value="IolE/XylAMocC-like"/>
</dbReference>
<evidence type="ECO:0000313" key="3">
    <source>
        <dbReference type="Proteomes" id="UP000269669"/>
    </source>
</evidence>
<reference evidence="2 3" key="1">
    <citation type="submission" date="2018-12" db="EMBL/GenBank/DDBJ databases">
        <title>Sequencing of bacterial isolates from soil warming experiment in Harvard Forest, Massachusetts, USA.</title>
        <authorList>
            <person name="Deangelis K."/>
        </authorList>
    </citation>
    <scope>NUCLEOTIDE SEQUENCE [LARGE SCALE GENOMIC DNA]</scope>
    <source>
        <strain evidence="2 3">EB153</strain>
    </source>
</reference>
<dbReference type="Proteomes" id="UP000269669">
    <property type="component" value="Unassembled WGS sequence"/>
</dbReference>
<dbReference type="Pfam" id="PF01261">
    <property type="entry name" value="AP_endonuc_2"/>
    <property type="match status" value="1"/>
</dbReference>
<protein>
    <submittedName>
        <fullName evidence="2">Sugar phosphate isomerase/epimerase</fullName>
    </submittedName>
</protein>
<dbReference type="PROSITE" id="PS51318">
    <property type="entry name" value="TAT"/>
    <property type="match status" value="1"/>
</dbReference>
<dbReference type="InterPro" id="IPR013022">
    <property type="entry name" value="Xyl_isomerase-like_TIM-brl"/>
</dbReference>
<dbReference type="SUPFAM" id="SSF51658">
    <property type="entry name" value="Xylose isomerase-like"/>
    <property type="match status" value="1"/>
</dbReference>
<sequence length="298" mass="33220">MKHSRRDFLKAGSASIACASLLSPRKLYAQSLNVPLALQLYSVRELLPTDYAGTLKEIGALGYREVESAGYFNHSAAEVKQAMDNAGLKLVSAHYPSEELHRQFDQIVAFNKELGVSYIICSSPRLKDPSRRGKPDTFTLDDWRWNAEEFNALGEKVNAADMKFGYHNHINEFHKTDGVVPYVELLRLTDPSKVAMELDCGWVIVGGGNPIEYLRSYPSRIVMLHVKDFKRSNTPVSNTNRPAVAELGQGTIDYAPILQEAAKAGNVKHCFVEQEAFNVPPMQSLKIDADYMRKLGVG</sequence>
<dbReference type="EMBL" id="RSDW01000001">
    <property type="protein sequence ID" value="RSL16944.1"/>
    <property type="molecule type" value="Genomic_DNA"/>
</dbReference>
<evidence type="ECO:0000313" key="2">
    <source>
        <dbReference type="EMBL" id="RSL16944.1"/>
    </source>
</evidence>
<comment type="caution">
    <text evidence="2">The sequence shown here is derived from an EMBL/GenBank/DDBJ whole genome shotgun (WGS) entry which is preliminary data.</text>
</comment>
<name>A0A428MJ36_9BACT</name>
<evidence type="ECO:0000259" key="1">
    <source>
        <dbReference type="Pfam" id="PF01261"/>
    </source>
</evidence>
<proteinExistence type="predicted"/>
<dbReference type="GO" id="GO:0016853">
    <property type="term" value="F:isomerase activity"/>
    <property type="evidence" value="ECO:0007669"/>
    <property type="project" value="UniProtKB-KW"/>
</dbReference>
<dbReference type="InterPro" id="IPR006311">
    <property type="entry name" value="TAT_signal"/>
</dbReference>